<dbReference type="PANTHER" id="PTHR11440">
    <property type="entry name" value="LECITHIN-CHOLESTEROL ACYLTRANSFERASE-RELATED"/>
    <property type="match status" value="1"/>
</dbReference>
<accession>A0ABX0Q6Q2</accession>
<protein>
    <recommendedName>
        <fullName evidence="3">Lecithin:cholesterol acyltransferase</fullName>
    </recommendedName>
</protein>
<dbReference type="InterPro" id="IPR003386">
    <property type="entry name" value="LACT/PDAT_acylTrfase"/>
</dbReference>
<keyword evidence="2" id="KW-1185">Reference proteome</keyword>
<proteinExistence type="predicted"/>
<dbReference type="RefSeq" id="WP_167126598.1">
    <property type="nucleotide sequence ID" value="NZ_JAAQQR010000005.1"/>
</dbReference>
<dbReference type="SUPFAM" id="SSF53474">
    <property type="entry name" value="alpha/beta-Hydrolases"/>
    <property type="match status" value="1"/>
</dbReference>
<dbReference type="Proteomes" id="UP001429601">
    <property type="component" value="Unassembled WGS sequence"/>
</dbReference>
<dbReference type="EMBL" id="JAAQQR010000005">
    <property type="protein sequence ID" value="NID05630.1"/>
    <property type="molecule type" value="Genomic_DNA"/>
</dbReference>
<dbReference type="InterPro" id="IPR029058">
    <property type="entry name" value="AB_hydrolase_fold"/>
</dbReference>
<dbReference type="Pfam" id="PF02450">
    <property type="entry name" value="LCAT"/>
    <property type="match status" value="1"/>
</dbReference>
<comment type="caution">
    <text evidence="1">The sequence shown here is derived from an EMBL/GenBank/DDBJ whole genome shotgun (WGS) entry which is preliminary data.</text>
</comment>
<sequence>MTQAVVFVPGIMGSELKRGDEVIWPGSPLELWLPYAHMAELLDPATEVGDIIRNVSISEQYGALVRSLESWGYVEKGITPTLVVVPYDWRKDNKLAARKLADEIDALAAKLGADTDISIVAHSMGGLISRCYLESGDYKARPGLASVKRLITLATPHRGAPMALSAAIGNERRVFLNAQQVKSLASDPNFPSLYQLLPPKGEPCVWDRSSGSRYAPLDIYDIDVARSLDLVPENLASACSFQETLDLDRRPSHVRYFFFVGSHETTTSSVMARLDATDIGHRIAKVDRENAGDGTVPIWSAMLTGIQTEQVGGEHAGIYKNQTLIDVLGTLLGGPALLAARGQKPELWVRHQVFDLGRDVELTLELPNGTTEIDGELRVMRHAKDTFDLVRAISIQYAGPAVDHLALILPALDFPGAYQIVYIDKGEPQSAATEFFVQPG</sequence>
<evidence type="ECO:0000313" key="2">
    <source>
        <dbReference type="Proteomes" id="UP001429601"/>
    </source>
</evidence>
<name>A0ABX0Q6Q2_9GAMM</name>
<organism evidence="1 2">
    <name type="scientific">Luteibacter jiangsuensis</name>
    <dbReference type="NCBI Taxonomy" id="637577"/>
    <lineage>
        <taxon>Bacteria</taxon>
        <taxon>Pseudomonadati</taxon>
        <taxon>Pseudomonadota</taxon>
        <taxon>Gammaproteobacteria</taxon>
        <taxon>Lysobacterales</taxon>
        <taxon>Rhodanobacteraceae</taxon>
        <taxon>Luteibacter</taxon>
    </lineage>
</organism>
<evidence type="ECO:0008006" key="3">
    <source>
        <dbReference type="Google" id="ProtNLM"/>
    </source>
</evidence>
<dbReference type="Gene3D" id="3.40.50.1820">
    <property type="entry name" value="alpha/beta hydrolase"/>
    <property type="match status" value="1"/>
</dbReference>
<reference evidence="1 2" key="1">
    <citation type="journal article" date="2011" name="Curr. Microbiol.">
        <title>Luteibacter jiangsuensis sp. nov.: a methamidophos-degrading bacterium isolated from a methamidophos-manufacturing factory.</title>
        <authorList>
            <person name="Wang L."/>
            <person name="Wang G.L."/>
            <person name="Li S.P."/>
            <person name="Jiang J.D."/>
        </authorList>
    </citation>
    <scope>NUCLEOTIDE SEQUENCE [LARGE SCALE GENOMIC DNA]</scope>
    <source>
        <strain evidence="1 2">CGMCC 1.10133</strain>
    </source>
</reference>
<evidence type="ECO:0000313" key="1">
    <source>
        <dbReference type="EMBL" id="NID05630.1"/>
    </source>
</evidence>
<gene>
    <name evidence="1" type="ORF">HBF26_12085</name>
</gene>